<dbReference type="SMART" id="SM00388">
    <property type="entry name" value="HisKA"/>
    <property type="match status" value="1"/>
</dbReference>
<protein>
    <recommendedName>
        <fullName evidence="7">Circadian input-output histidine kinase CikA</fullName>
        <ecNumber evidence="3">2.7.13.3</ecNumber>
    </recommendedName>
</protein>
<dbReference type="EC" id="2.7.13.3" evidence="3"/>
<evidence type="ECO:0000256" key="7">
    <source>
        <dbReference type="ARBA" id="ARBA00074306"/>
    </source>
</evidence>
<comment type="similarity">
    <text evidence="2">In the N-terminal section; belongs to the phytochrome family.</text>
</comment>
<dbReference type="InterPro" id="IPR011006">
    <property type="entry name" value="CheY-like_superfamily"/>
</dbReference>
<feature type="domain" description="PAS" evidence="13">
    <location>
        <begin position="136"/>
        <end position="180"/>
    </location>
</feature>
<dbReference type="SUPFAM" id="SSF52172">
    <property type="entry name" value="CheY-like"/>
    <property type="match status" value="2"/>
</dbReference>
<dbReference type="SUPFAM" id="SSF47384">
    <property type="entry name" value="Homodimeric domain of signal transducing histidine kinase"/>
    <property type="match status" value="1"/>
</dbReference>
<feature type="modified residue" description="4-aspartylphosphate" evidence="8">
    <location>
        <position position="56"/>
    </location>
</feature>
<feature type="modified residue" description="4-aspartylphosphate" evidence="8">
    <location>
        <position position="582"/>
    </location>
</feature>
<evidence type="ECO:0000256" key="9">
    <source>
        <dbReference type="SAM" id="Coils"/>
    </source>
</evidence>
<dbReference type="Gene3D" id="1.10.287.130">
    <property type="match status" value="1"/>
</dbReference>
<evidence type="ECO:0000256" key="8">
    <source>
        <dbReference type="PROSITE-ProRule" id="PRU00169"/>
    </source>
</evidence>
<dbReference type="PROSITE" id="PS50110">
    <property type="entry name" value="RESPONSE_REGULATORY"/>
    <property type="match status" value="2"/>
</dbReference>
<dbReference type="SUPFAM" id="SSF55874">
    <property type="entry name" value="ATPase domain of HSP90 chaperone/DNA topoisomerase II/histidine kinase"/>
    <property type="match status" value="1"/>
</dbReference>
<keyword evidence="16" id="KW-1185">Reference proteome</keyword>
<keyword evidence="4 8" id="KW-0597">Phosphoprotein</keyword>
<comment type="caution">
    <text evidence="15">The sequence shown here is derived from an EMBL/GenBank/DDBJ whole genome shotgun (WGS) entry which is preliminary data.</text>
</comment>
<comment type="catalytic activity">
    <reaction evidence="1">
        <text>ATP + protein L-histidine = ADP + protein N-phospho-L-histidine.</text>
        <dbReference type="EC" id="2.7.13.3"/>
    </reaction>
</comment>
<gene>
    <name evidence="15" type="ORF">A6770_13795</name>
</gene>
<dbReference type="Gene3D" id="3.30.565.10">
    <property type="entry name" value="Histidine kinase-like ATPase, C-terminal domain"/>
    <property type="match status" value="1"/>
</dbReference>
<dbReference type="Pfam" id="PF00072">
    <property type="entry name" value="Response_reg"/>
    <property type="match status" value="2"/>
</dbReference>
<dbReference type="Proteomes" id="UP000252107">
    <property type="component" value="Unassembled WGS sequence"/>
</dbReference>
<feature type="domain" description="PAC" evidence="14">
    <location>
        <begin position="204"/>
        <end position="256"/>
    </location>
</feature>
<dbReference type="CDD" id="cd17580">
    <property type="entry name" value="REC_2_DhkD-like"/>
    <property type="match status" value="1"/>
</dbReference>
<feature type="domain" description="Response regulatory" evidence="12">
    <location>
        <begin position="7"/>
        <end position="124"/>
    </location>
</feature>
<evidence type="ECO:0000256" key="2">
    <source>
        <dbReference type="ARBA" id="ARBA00006402"/>
    </source>
</evidence>
<dbReference type="InterPro" id="IPR005467">
    <property type="entry name" value="His_kinase_dom"/>
</dbReference>
<dbReference type="InterPro" id="IPR001789">
    <property type="entry name" value="Sig_transdc_resp-reg_receiver"/>
</dbReference>
<proteinExistence type="inferred from homology"/>
<dbReference type="SMART" id="SM00387">
    <property type="entry name" value="HATPase_c"/>
    <property type="match status" value="1"/>
</dbReference>
<dbReference type="Gene3D" id="3.30.450.20">
    <property type="entry name" value="PAS domain"/>
    <property type="match status" value="1"/>
</dbReference>
<feature type="domain" description="Histidine kinase" evidence="11">
    <location>
        <begin position="281"/>
        <end position="499"/>
    </location>
</feature>
<dbReference type="Pfam" id="PF00512">
    <property type="entry name" value="HisKA"/>
    <property type="match status" value="1"/>
</dbReference>
<dbReference type="PROSITE" id="PS50112">
    <property type="entry name" value="PAS"/>
    <property type="match status" value="1"/>
</dbReference>
<dbReference type="GO" id="GO:0000155">
    <property type="term" value="F:phosphorelay sensor kinase activity"/>
    <property type="evidence" value="ECO:0007669"/>
    <property type="project" value="InterPro"/>
</dbReference>
<feature type="domain" description="Response regulatory" evidence="12">
    <location>
        <begin position="531"/>
        <end position="651"/>
    </location>
</feature>
<dbReference type="PRINTS" id="PR00344">
    <property type="entry name" value="BCTRLSENSOR"/>
</dbReference>
<dbReference type="EMBL" id="LXQD01000109">
    <property type="protein sequence ID" value="RCJ37862.1"/>
    <property type="molecule type" value="Genomic_DNA"/>
</dbReference>
<keyword evidence="9" id="KW-0175">Coiled coil</keyword>
<keyword evidence="5 15" id="KW-0808">Transferase</keyword>
<evidence type="ECO:0000256" key="5">
    <source>
        <dbReference type="ARBA" id="ARBA00022777"/>
    </source>
</evidence>
<evidence type="ECO:0000313" key="16">
    <source>
        <dbReference type="Proteomes" id="UP000252107"/>
    </source>
</evidence>
<dbReference type="CDD" id="cd00082">
    <property type="entry name" value="HisKA"/>
    <property type="match status" value="1"/>
</dbReference>
<evidence type="ECO:0000313" key="15">
    <source>
        <dbReference type="EMBL" id="RCJ37862.1"/>
    </source>
</evidence>
<accession>A0A367RRC3</accession>
<dbReference type="NCBIfam" id="TIGR00229">
    <property type="entry name" value="sensory_box"/>
    <property type="match status" value="1"/>
</dbReference>
<name>A0A367RRC3_9NOSO</name>
<feature type="region of interest" description="Disordered" evidence="10">
    <location>
        <begin position="662"/>
        <end position="682"/>
    </location>
</feature>
<dbReference type="SMART" id="SM00448">
    <property type="entry name" value="REC"/>
    <property type="match status" value="2"/>
</dbReference>
<dbReference type="PANTHER" id="PTHR43547:SF2">
    <property type="entry name" value="HYBRID SIGNAL TRANSDUCTION HISTIDINE KINASE C"/>
    <property type="match status" value="1"/>
</dbReference>
<feature type="coiled-coil region" evidence="9">
    <location>
        <begin position="247"/>
        <end position="274"/>
    </location>
</feature>
<dbReference type="Pfam" id="PF02518">
    <property type="entry name" value="HATPase_c"/>
    <property type="match status" value="1"/>
</dbReference>
<keyword evidence="6" id="KW-0902">Two-component regulatory system</keyword>
<sequence>MPEPLLTILHIDDNEANRYVVGRILRNAGFVVVEAASGEEGLKALAEHNLDLVILDVKLPGLDGFEVCHRIKSNPETAFIPVLHLSASFVKSEDKAQGLDSGADAYLVQPVEPIELIATVRSLVRIRQAEESALKSAREWQTTFDSINDGVGLLDREGRLQRCNRSLIELLGKPLSEILGYHHHDLMKISLGFGSGDCFNRAKETCRRESLETESRGRWFSKTIDPVLDEQGKFIGAVYLLADITDRKQIEHERAQLLAREQQARLEAEAANRLKDEFLATLSHELRSPLNAMLGWTRLLNSRKFDEVTTVKAMQTIERNAKAQAQLVEDLLDVSRIIQGKLRLHIRPMNLVDAIEAAIETMLPAANAKEIQIQTVLDPALGSIAGDPDRLQQAIWNLLSNAVKFTPKGGQVRVLVEQVNSQVEIIVADTGQGISPEFIPFVFDRFRQADSSITRSYSGLGLGLAIVRHLVELHGGIVRVHSLGKGQGATFTVKLPLLSTSPKTSTVDQIHATNEGQEVRFENLPTLEGIRILIVDDEADARNFVGTVLETCGASVTAVTSAREAIEAISISQFSFHVLVSDIGMPEEDGYQLIRKVRALKPEQGGEIPAVALTAYARAEDRLQTISAGYQMHLSKPVEPAAIANVVANLAGRTGELAQGVGKWESEVGSPSPSVREKGKGI</sequence>
<dbReference type="InterPro" id="IPR000014">
    <property type="entry name" value="PAS"/>
</dbReference>
<dbReference type="PROSITE" id="PS50109">
    <property type="entry name" value="HIS_KIN"/>
    <property type="match status" value="1"/>
</dbReference>
<dbReference type="CDD" id="cd16922">
    <property type="entry name" value="HATPase_EvgS-ArcB-TorS-like"/>
    <property type="match status" value="1"/>
</dbReference>
<keyword evidence="5 15" id="KW-0418">Kinase</keyword>
<dbReference type="InterPro" id="IPR003661">
    <property type="entry name" value="HisK_dim/P_dom"/>
</dbReference>
<evidence type="ECO:0000259" key="14">
    <source>
        <dbReference type="PROSITE" id="PS50113"/>
    </source>
</evidence>
<evidence type="ECO:0000259" key="11">
    <source>
        <dbReference type="PROSITE" id="PS50109"/>
    </source>
</evidence>
<dbReference type="InterPro" id="IPR013656">
    <property type="entry name" value="PAS_4"/>
</dbReference>
<evidence type="ECO:0000259" key="12">
    <source>
        <dbReference type="PROSITE" id="PS50110"/>
    </source>
</evidence>
<evidence type="ECO:0000259" key="13">
    <source>
        <dbReference type="PROSITE" id="PS50112"/>
    </source>
</evidence>
<dbReference type="SUPFAM" id="SSF55785">
    <property type="entry name" value="PYP-like sensor domain (PAS domain)"/>
    <property type="match status" value="1"/>
</dbReference>
<evidence type="ECO:0000256" key="1">
    <source>
        <dbReference type="ARBA" id="ARBA00000085"/>
    </source>
</evidence>
<dbReference type="InterPro" id="IPR036890">
    <property type="entry name" value="HATPase_C_sf"/>
</dbReference>
<dbReference type="InterPro" id="IPR003594">
    <property type="entry name" value="HATPase_dom"/>
</dbReference>
<dbReference type="Pfam" id="PF08448">
    <property type="entry name" value="PAS_4"/>
    <property type="match status" value="1"/>
</dbReference>
<dbReference type="AlphaFoldDB" id="A0A367RRC3"/>
<organism evidence="15 16">
    <name type="scientific">Nostoc minutum NIES-26</name>
    <dbReference type="NCBI Taxonomy" id="1844469"/>
    <lineage>
        <taxon>Bacteria</taxon>
        <taxon>Bacillati</taxon>
        <taxon>Cyanobacteriota</taxon>
        <taxon>Cyanophyceae</taxon>
        <taxon>Nostocales</taxon>
        <taxon>Nostocaceae</taxon>
        <taxon>Nostoc</taxon>
    </lineage>
</organism>
<evidence type="ECO:0000256" key="3">
    <source>
        <dbReference type="ARBA" id="ARBA00012438"/>
    </source>
</evidence>
<reference evidence="15" key="1">
    <citation type="submission" date="2016-04" db="EMBL/GenBank/DDBJ databases">
        <authorList>
            <person name="Tabuchi Yagui T.R."/>
        </authorList>
    </citation>
    <scope>NUCLEOTIDE SEQUENCE [LARGE SCALE GENOMIC DNA]</scope>
    <source>
        <strain evidence="15">NIES-26</strain>
    </source>
</reference>
<dbReference type="InterPro" id="IPR035965">
    <property type="entry name" value="PAS-like_dom_sf"/>
</dbReference>
<dbReference type="InterPro" id="IPR036097">
    <property type="entry name" value="HisK_dim/P_sf"/>
</dbReference>
<evidence type="ECO:0000256" key="4">
    <source>
        <dbReference type="ARBA" id="ARBA00022553"/>
    </source>
</evidence>
<dbReference type="InterPro" id="IPR004358">
    <property type="entry name" value="Sig_transdc_His_kin-like_C"/>
</dbReference>
<dbReference type="PANTHER" id="PTHR43547">
    <property type="entry name" value="TWO-COMPONENT HISTIDINE KINASE"/>
    <property type="match status" value="1"/>
</dbReference>
<dbReference type="PROSITE" id="PS50113">
    <property type="entry name" value="PAC"/>
    <property type="match status" value="1"/>
</dbReference>
<dbReference type="FunFam" id="3.30.565.10:FF:000010">
    <property type="entry name" value="Sensor histidine kinase RcsC"/>
    <property type="match status" value="1"/>
</dbReference>
<evidence type="ECO:0000256" key="6">
    <source>
        <dbReference type="ARBA" id="ARBA00023012"/>
    </source>
</evidence>
<dbReference type="InterPro" id="IPR000700">
    <property type="entry name" value="PAS-assoc_C"/>
</dbReference>
<evidence type="ECO:0000256" key="10">
    <source>
        <dbReference type="SAM" id="MobiDB-lite"/>
    </source>
</evidence>
<dbReference type="Gene3D" id="3.40.50.2300">
    <property type="match status" value="2"/>
</dbReference>